<evidence type="ECO:0000313" key="1">
    <source>
        <dbReference type="EMBL" id="KAG1824684.1"/>
    </source>
</evidence>
<dbReference type="GeneID" id="64626374"/>
<keyword evidence="2" id="KW-1185">Reference proteome</keyword>
<reference evidence="1" key="1">
    <citation type="journal article" date="2020" name="New Phytol.">
        <title>Comparative genomics reveals dynamic genome evolution in host specialist ectomycorrhizal fungi.</title>
        <authorList>
            <person name="Lofgren L.A."/>
            <person name="Nguyen N.H."/>
            <person name="Vilgalys R."/>
            <person name="Ruytinx J."/>
            <person name="Liao H.L."/>
            <person name="Branco S."/>
            <person name="Kuo A."/>
            <person name="LaButti K."/>
            <person name="Lipzen A."/>
            <person name="Andreopoulos W."/>
            <person name="Pangilinan J."/>
            <person name="Riley R."/>
            <person name="Hundley H."/>
            <person name="Na H."/>
            <person name="Barry K."/>
            <person name="Grigoriev I.V."/>
            <person name="Stajich J.E."/>
            <person name="Kennedy P.G."/>
        </authorList>
    </citation>
    <scope>NUCLEOTIDE SEQUENCE</scope>
    <source>
        <strain evidence="1">MN1</strain>
    </source>
</reference>
<organism evidence="1 2">
    <name type="scientific">Suillus subaureus</name>
    <dbReference type="NCBI Taxonomy" id="48587"/>
    <lineage>
        <taxon>Eukaryota</taxon>
        <taxon>Fungi</taxon>
        <taxon>Dikarya</taxon>
        <taxon>Basidiomycota</taxon>
        <taxon>Agaricomycotina</taxon>
        <taxon>Agaricomycetes</taxon>
        <taxon>Agaricomycetidae</taxon>
        <taxon>Boletales</taxon>
        <taxon>Suillineae</taxon>
        <taxon>Suillaceae</taxon>
        <taxon>Suillus</taxon>
    </lineage>
</organism>
<dbReference type="Proteomes" id="UP000807769">
    <property type="component" value="Unassembled WGS sequence"/>
</dbReference>
<dbReference type="EMBL" id="JABBWG010000003">
    <property type="protein sequence ID" value="KAG1824684.1"/>
    <property type="molecule type" value="Genomic_DNA"/>
</dbReference>
<gene>
    <name evidence="1" type="ORF">BJ212DRAFT_1295796</name>
</gene>
<proteinExistence type="predicted"/>
<accession>A0A9P7JIX2</accession>
<name>A0A9P7JIX2_9AGAM</name>
<evidence type="ECO:0000313" key="2">
    <source>
        <dbReference type="Proteomes" id="UP000807769"/>
    </source>
</evidence>
<dbReference type="RefSeq" id="XP_041198401.1">
    <property type="nucleotide sequence ID" value="XM_041332357.1"/>
</dbReference>
<protein>
    <submittedName>
        <fullName evidence="1">Uncharacterized protein</fullName>
    </submittedName>
</protein>
<comment type="caution">
    <text evidence="1">The sequence shown here is derived from an EMBL/GenBank/DDBJ whole genome shotgun (WGS) entry which is preliminary data.</text>
</comment>
<dbReference type="AlphaFoldDB" id="A0A9P7JIX2"/>
<sequence>MYDERVDILLQALCVDRVSSSYLDADDRNLGVEIGLSSSRGPFLIIYKRLCPGVYYPRQMKSFISVDPLICKPTPSIPPRSTLVLLPSPARRQHYARSSWKLYPIPGPDGPFRVLTSSRRKLQFKGSVMSGIRFELPSNSTLQGQHNLRTFGSIKE</sequence>